<dbReference type="CDD" id="cd06267">
    <property type="entry name" value="PBP1_LacI_sugar_binding-like"/>
    <property type="match status" value="1"/>
</dbReference>
<dbReference type="SUPFAM" id="SSF53822">
    <property type="entry name" value="Periplasmic binding protein-like I"/>
    <property type="match status" value="1"/>
</dbReference>
<keyword evidence="2" id="KW-0238">DNA-binding</keyword>
<protein>
    <submittedName>
        <fullName evidence="6">LacI family transcriptional regulator</fullName>
    </submittedName>
</protein>
<dbReference type="SUPFAM" id="SSF47413">
    <property type="entry name" value="lambda repressor-like DNA-binding domains"/>
    <property type="match status" value="1"/>
</dbReference>
<dbReference type="Pfam" id="PF00356">
    <property type="entry name" value="LacI"/>
    <property type="match status" value="1"/>
</dbReference>
<dbReference type="InterPro" id="IPR010982">
    <property type="entry name" value="Lambda_DNA-bd_dom_sf"/>
</dbReference>
<dbReference type="Proteomes" id="UP000295157">
    <property type="component" value="Unassembled WGS sequence"/>
</dbReference>
<dbReference type="InterPro" id="IPR028082">
    <property type="entry name" value="Peripla_BP_I"/>
</dbReference>
<keyword evidence="7" id="KW-1185">Reference proteome</keyword>
<dbReference type="PANTHER" id="PTHR30146">
    <property type="entry name" value="LACI-RELATED TRANSCRIPTIONAL REPRESSOR"/>
    <property type="match status" value="1"/>
</dbReference>
<name>A0A4R4NC11_9ACTN</name>
<dbReference type="InterPro" id="IPR000843">
    <property type="entry name" value="HTH_LacI"/>
</dbReference>
<proteinExistence type="predicted"/>
<organism evidence="6 7">
    <name type="scientific">Nonomuraea longispora</name>
    <dbReference type="NCBI Taxonomy" id="1848320"/>
    <lineage>
        <taxon>Bacteria</taxon>
        <taxon>Bacillati</taxon>
        <taxon>Actinomycetota</taxon>
        <taxon>Actinomycetes</taxon>
        <taxon>Streptosporangiales</taxon>
        <taxon>Streptosporangiaceae</taxon>
        <taxon>Nonomuraea</taxon>
    </lineage>
</organism>
<accession>A0A4R4NC11</accession>
<gene>
    <name evidence="6" type="ORF">E1267_16135</name>
</gene>
<feature type="domain" description="HTH lacI-type" evidence="5">
    <location>
        <begin position="35"/>
        <end position="89"/>
    </location>
</feature>
<dbReference type="OrthoDB" id="3226810at2"/>
<evidence type="ECO:0000256" key="1">
    <source>
        <dbReference type="ARBA" id="ARBA00023015"/>
    </source>
</evidence>
<dbReference type="Pfam" id="PF13377">
    <property type="entry name" value="Peripla_BP_3"/>
    <property type="match status" value="1"/>
</dbReference>
<dbReference type="PANTHER" id="PTHR30146:SF153">
    <property type="entry name" value="LACTOSE OPERON REPRESSOR"/>
    <property type="match status" value="1"/>
</dbReference>
<evidence type="ECO:0000256" key="2">
    <source>
        <dbReference type="ARBA" id="ARBA00023125"/>
    </source>
</evidence>
<dbReference type="GO" id="GO:0003700">
    <property type="term" value="F:DNA-binding transcription factor activity"/>
    <property type="evidence" value="ECO:0007669"/>
    <property type="project" value="TreeGrafter"/>
</dbReference>
<dbReference type="CDD" id="cd01392">
    <property type="entry name" value="HTH_LacI"/>
    <property type="match status" value="1"/>
</dbReference>
<dbReference type="SMART" id="SM00354">
    <property type="entry name" value="HTH_LACI"/>
    <property type="match status" value="1"/>
</dbReference>
<keyword evidence="1" id="KW-0805">Transcription regulation</keyword>
<keyword evidence="3" id="KW-0804">Transcription</keyword>
<dbReference type="Gene3D" id="1.10.260.40">
    <property type="entry name" value="lambda repressor-like DNA-binding domains"/>
    <property type="match status" value="1"/>
</dbReference>
<evidence type="ECO:0000313" key="7">
    <source>
        <dbReference type="Proteomes" id="UP000295157"/>
    </source>
</evidence>
<evidence type="ECO:0000313" key="6">
    <source>
        <dbReference type="EMBL" id="TDC06495.1"/>
    </source>
</evidence>
<comment type="caution">
    <text evidence="6">The sequence shown here is derived from an EMBL/GenBank/DDBJ whole genome shotgun (WGS) entry which is preliminary data.</text>
</comment>
<reference evidence="6 7" key="1">
    <citation type="submission" date="2019-02" db="EMBL/GenBank/DDBJ databases">
        <title>Draft genome sequences of novel Actinobacteria.</title>
        <authorList>
            <person name="Sahin N."/>
            <person name="Ay H."/>
            <person name="Saygin H."/>
        </authorList>
    </citation>
    <scope>NUCLEOTIDE SEQUENCE [LARGE SCALE GENOMIC DNA]</scope>
    <source>
        <strain evidence="6 7">KC201</strain>
    </source>
</reference>
<evidence type="ECO:0000256" key="4">
    <source>
        <dbReference type="SAM" id="MobiDB-lite"/>
    </source>
</evidence>
<dbReference type="InterPro" id="IPR046335">
    <property type="entry name" value="LacI/GalR-like_sensor"/>
</dbReference>
<dbReference type="AlphaFoldDB" id="A0A4R4NC11"/>
<dbReference type="GO" id="GO:0000976">
    <property type="term" value="F:transcription cis-regulatory region binding"/>
    <property type="evidence" value="ECO:0007669"/>
    <property type="project" value="TreeGrafter"/>
</dbReference>
<evidence type="ECO:0000259" key="5">
    <source>
        <dbReference type="PROSITE" id="PS50932"/>
    </source>
</evidence>
<evidence type="ECO:0000256" key="3">
    <source>
        <dbReference type="ARBA" id="ARBA00023163"/>
    </source>
</evidence>
<dbReference type="EMBL" id="SMJZ01000053">
    <property type="protein sequence ID" value="TDC06495.1"/>
    <property type="molecule type" value="Genomic_DNA"/>
</dbReference>
<dbReference type="PROSITE" id="PS00356">
    <property type="entry name" value="HTH_LACI_1"/>
    <property type="match status" value="1"/>
</dbReference>
<feature type="region of interest" description="Disordered" evidence="4">
    <location>
        <begin position="1"/>
        <end position="28"/>
    </location>
</feature>
<dbReference type="PROSITE" id="PS50932">
    <property type="entry name" value="HTH_LACI_2"/>
    <property type="match status" value="1"/>
</dbReference>
<sequence>MIPTARGWKSGSDASPTTAGTDPWENALSGPARRVTIRDVAAHAGVSVATVSRALAGDYPVHPSTRRKVLRAVRELDYVPNAQARALSVASPGAVAIVIHSVDSPYYALIAQGVEEQAAAEGRLSLICTTGSDPERELAFVQTMREQRAEAVILVGGVVLDDDYRERMSRYAHGLAASGSRLVLCGRPPLGDGVPAFTVDFDNTGGARAITAHLLSAGHRRILYLGIRPGNSTSNTRVAGYRAALADHGVTAAPALEMCCHFDRRSGYVTMKRRLTEGPRDFTAVFAATDLIAAGAVKALREHGLRVPDDVSIVGYDDVPPAEDIGLTTVHLPHTELGRAAVRLALSGKDPLAEPPITLGTHTVVRCSVKPLGSGR</sequence>
<dbReference type="Gene3D" id="3.40.50.2300">
    <property type="match status" value="2"/>
</dbReference>